<evidence type="ECO:0000313" key="6">
    <source>
        <dbReference type="EMBL" id="SEA57563.1"/>
    </source>
</evidence>
<accession>A0A1H4CB55</accession>
<dbReference type="GO" id="GO:0030313">
    <property type="term" value="C:cell envelope"/>
    <property type="evidence" value="ECO:0007669"/>
    <property type="project" value="UniProtKB-SubCell"/>
</dbReference>
<dbReference type="PANTHER" id="PTHR42852:SF6">
    <property type="entry name" value="THIOL:DISULFIDE INTERCHANGE PROTEIN DSBE"/>
    <property type="match status" value="1"/>
</dbReference>
<proteinExistence type="predicted"/>
<dbReference type="SUPFAM" id="SSF52833">
    <property type="entry name" value="Thioredoxin-like"/>
    <property type="match status" value="1"/>
</dbReference>
<dbReference type="Gene3D" id="3.40.30.10">
    <property type="entry name" value="Glutaredoxin"/>
    <property type="match status" value="1"/>
</dbReference>
<keyword evidence="4" id="KW-0676">Redox-active center</keyword>
<keyword evidence="2" id="KW-0201">Cytochrome c-type biogenesis</keyword>
<dbReference type="InterPro" id="IPR013740">
    <property type="entry name" value="Redoxin"/>
</dbReference>
<keyword evidence="3" id="KW-1015">Disulfide bond</keyword>
<evidence type="ECO:0000313" key="7">
    <source>
        <dbReference type="Proteomes" id="UP000198820"/>
    </source>
</evidence>
<name>A0A1H4CB55_9FLAO</name>
<dbReference type="GO" id="GO:0017004">
    <property type="term" value="P:cytochrome complex assembly"/>
    <property type="evidence" value="ECO:0007669"/>
    <property type="project" value="UniProtKB-KW"/>
</dbReference>
<organism evidence="6 7">
    <name type="scientific">Psychroflexus halocasei</name>
    <dbReference type="NCBI Taxonomy" id="908615"/>
    <lineage>
        <taxon>Bacteria</taxon>
        <taxon>Pseudomonadati</taxon>
        <taxon>Bacteroidota</taxon>
        <taxon>Flavobacteriia</taxon>
        <taxon>Flavobacteriales</taxon>
        <taxon>Flavobacteriaceae</taxon>
        <taxon>Psychroflexus</taxon>
    </lineage>
</organism>
<dbReference type="PANTHER" id="PTHR42852">
    <property type="entry name" value="THIOL:DISULFIDE INTERCHANGE PROTEIN DSBE"/>
    <property type="match status" value="1"/>
</dbReference>
<dbReference type="Proteomes" id="UP000198820">
    <property type="component" value="Unassembled WGS sequence"/>
</dbReference>
<evidence type="ECO:0000256" key="4">
    <source>
        <dbReference type="ARBA" id="ARBA00023284"/>
    </source>
</evidence>
<sequence>MNKFICTFITFFTSIILFANSGKIMVSGQVKNHSATTISISHLNNQELISAKLEADGKFNMSVKTEAGYYFLKYGRNTAYIYLYPKDELSIVFDAKHFQSTLVFEGHGSIRNNYLAKKSEMDSELTKDLEAFYKVDEGTYLRNIEKVKSTHLSELSKHDIEKFFVNEEKKSLEYERLLSIQNYESNYKFYLGEEVSPSEEFYKPIENLKLDNNEDYKKQPYFRYLVNSVWSKRIEAANDVDGMLKVLRKVSSQDLAISLVNGFYSKISSNNERSKDYLDLIKRVTKHKPFIDAAEKRYQEVMSSKSLKEGDFSPEFSYEAVDGSIVNLSEFKGKYVYIDVWATWCAPCIKQSPYLKELEERYHSKNIVFVSISVDKEKFKDTWKQMIVDKELGGIQLFSDKSFDSEFMNAYAVNSIPRFILIDPEGKIVKTEAPRPSFDKTRKLLDELLN</sequence>
<dbReference type="PROSITE" id="PS51352">
    <property type="entry name" value="THIOREDOXIN_2"/>
    <property type="match status" value="1"/>
</dbReference>
<dbReference type="GO" id="GO:0016491">
    <property type="term" value="F:oxidoreductase activity"/>
    <property type="evidence" value="ECO:0007669"/>
    <property type="project" value="InterPro"/>
</dbReference>
<dbReference type="AlphaFoldDB" id="A0A1H4CB55"/>
<dbReference type="STRING" id="908615.SAMN05421540_107126"/>
<dbReference type="Pfam" id="PF08534">
    <property type="entry name" value="Redoxin"/>
    <property type="match status" value="1"/>
</dbReference>
<feature type="domain" description="Thioredoxin" evidence="5">
    <location>
        <begin position="307"/>
        <end position="450"/>
    </location>
</feature>
<dbReference type="InterPro" id="IPR013766">
    <property type="entry name" value="Thioredoxin_domain"/>
</dbReference>
<comment type="subcellular location">
    <subcellularLocation>
        <location evidence="1">Cell envelope</location>
    </subcellularLocation>
</comment>
<dbReference type="CDD" id="cd02966">
    <property type="entry name" value="TlpA_like_family"/>
    <property type="match status" value="1"/>
</dbReference>
<dbReference type="EMBL" id="FNQF01000007">
    <property type="protein sequence ID" value="SEA57563.1"/>
    <property type="molecule type" value="Genomic_DNA"/>
</dbReference>
<dbReference type="InterPro" id="IPR036249">
    <property type="entry name" value="Thioredoxin-like_sf"/>
</dbReference>
<dbReference type="InterPro" id="IPR050553">
    <property type="entry name" value="Thioredoxin_ResA/DsbE_sf"/>
</dbReference>
<protein>
    <submittedName>
        <fullName evidence="6">Peroxiredoxin</fullName>
    </submittedName>
</protein>
<evidence type="ECO:0000256" key="3">
    <source>
        <dbReference type="ARBA" id="ARBA00023157"/>
    </source>
</evidence>
<evidence type="ECO:0000256" key="2">
    <source>
        <dbReference type="ARBA" id="ARBA00022748"/>
    </source>
</evidence>
<gene>
    <name evidence="6" type="ORF">SAMN05421540_107126</name>
</gene>
<evidence type="ECO:0000256" key="1">
    <source>
        <dbReference type="ARBA" id="ARBA00004196"/>
    </source>
</evidence>
<keyword evidence="7" id="KW-1185">Reference proteome</keyword>
<evidence type="ECO:0000259" key="5">
    <source>
        <dbReference type="PROSITE" id="PS51352"/>
    </source>
</evidence>
<reference evidence="6 7" key="1">
    <citation type="submission" date="2016-10" db="EMBL/GenBank/DDBJ databases">
        <authorList>
            <person name="de Groot N.N."/>
        </authorList>
    </citation>
    <scope>NUCLEOTIDE SEQUENCE [LARGE SCALE GENOMIC DNA]</scope>
    <source>
        <strain evidence="6 7">DSM 23581</strain>
    </source>
</reference>